<dbReference type="InterPro" id="IPR003675">
    <property type="entry name" value="Rce1/LyrA-like_dom"/>
</dbReference>
<organism evidence="4 5">
    <name type="scientific">Schumannella luteola</name>
    <dbReference type="NCBI Taxonomy" id="472059"/>
    <lineage>
        <taxon>Bacteria</taxon>
        <taxon>Bacillati</taxon>
        <taxon>Actinomycetota</taxon>
        <taxon>Actinomycetes</taxon>
        <taxon>Micrococcales</taxon>
        <taxon>Microbacteriaceae</taxon>
        <taxon>Schumannella</taxon>
    </lineage>
</organism>
<evidence type="ECO:0000259" key="3">
    <source>
        <dbReference type="Pfam" id="PF02517"/>
    </source>
</evidence>
<dbReference type="Pfam" id="PF02517">
    <property type="entry name" value="Rce1-like"/>
    <property type="match status" value="1"/>
</dbReference>
<keyword evidence="2" id="KW-1133">Transmembrane helix</keyword>
<dbReference type="AlphaFoldDB" id="A0A852YE63"/>
<gene>
    <name evidence="4" type="ORF">BJ979_000034</name>
</gene>
<feature type="transmembrane region" description="Helical" evidence="2">
    <location>
        <begin position="146"/>
        <end position="169"/>
    </location>
</feature>
<protein>
    <recommendedName>
        <fullName evidence="3">CAAX prenyl protease 2/Lysostaphin resistance protein A-like domain-containing protein</fullName>
    </recommendedName>
</protein>
<dbReference type="RefSeq" id="WP_179564033.1">
    <property type="nucleotide sequence ID" value="NZ_JACBZY010000001.1"/>
</dbReference>
<sequence length="252" mass="25367">MTSPDTPRPTSTATASDADAQRHPAGRMNGRPTRPGWPEILAAAAVYVLVFWLAPPAILAVTGDSEAVTGLALAALSGVMGLLAFAAAAVIRLRSWSALGVRRVSGRWVLIAVGAGLGAVLIGRLLAIAIVPLVGTGGDVQGSYGAAATSGPLGLVLQLLFIAVLTPIGEEFAFRGVLTNALQRYGAVLSVIASTIVFALAHGVNLALVPAVAVGAVSGVLFVRSKSVWPGVIVHAVNNAVGTGLTLLFAGA</sequence>
<dbReference type="GO" id="GO:0004175">
    <property type="term" value="F:endopeptidase activity"/>
    <property type="evidence" value="ECO:0007669"/>
    <property type="project" value="UniProtKB-ARBA"/>
</dbReference>
<dbReference type="EMBL" id="JACBZY010000001">
    <property type="protein sequence ID" value="NYG97408.1"/>
    <property type="molecule type" value="Genomic_DNA"/>
</dbReference>
<proteinExistence type="predicted"/>
<evidence type="ECO:0000256" key="1">
    <source>
        <dbReference type="SAM" id="MobiDB-lite"/>
    </source>
</evidence>
<keyword evidence="5" id="KW-1185">Reference proteome</keyword>
<evidence type="ECO:0000256" key="2">
    <source>
        <dbReference type="SAM" id="Phobius"/>
    </source>
</evidence>
<keyword evidence="2" id="KW-0812">Transmembrane</keyword>
<feature type="transmembrane region" description="Helical" evidence="2">
    <location>
        <begin position="108"/>
        <end position="134"/>
    </location>
</feature>
<dbReference type="GO" id="GO:0080120">
    <property type="term" value="P:CAAX-box protein maturation"/>
    <property type="evidence" value="ECO:0007669"/>
    <property type="project" value="UniProtKB-ARBA"/>
</dbReference>
<dbReference type="PANTHER" id="PTHR36435">
    <property type="entry name" value="SLR1288 PROTEIN"/>
    <property type="match status" value="1"/>
</dbReference>
<feature type="transmembrane region" description="Helical" evidence="2">
    <location>
        <begin position="67"/>
        <end position="88"/>
    </location>
</feature>
<keyword evidence="2" id="KW-0472">Membrane</keyword>
<feature type="region of interest" description="Disordered" evidence="1">
    <location>
        <begin position="1"/>
        <end position="33"/>
    </location>
</feature>
<comment type="caution">
    <text evidence="4">The sequence shown here is derived from an EMBL/GenBank/DDBJ whole genome shotgun (WGS) entry which is preliminary data.</text>
</comment>
<reference evidence="4 5" key="1">
    <citation type="submission" date="2020-07" db="EMBL/GenBank/DDBJ databases">
        <title>Sequencing the genomes of 1000 actinobacteria strains.</title>
        <authorList>
            <person name="Klenk H.-P."/>
        </authorList>
    </citation>
    <scope>NUCLEOTIDE SEQUENCE [LARGE SCALE GENOMIC DNA]</scope>
    <source>
        <strain evidence="4 5">DSM 23141</strain>
    </source>
</reference>
<dbReference type="InterPro" id="IPR052710">
    <property type="entry name" value="CAAX_protease"/>
</dbReference>
<feature type="transmembrane region" description="Helical" evidence="2">
    <location>
        <begin position="40"/>
        <end position="61"/>
    </location>
</feature>
<feature type="domain" description="CAAX prenyl protease 2/Lysostaphin resistance protein A-like" evidence="3">
    <location>
        <begin position="154"/>
        <end position="241"/>
    </location>
</feature>
<accession>A0A852YE63</accession>
<feature type="compositionally biased region" description="Low complexity" evidence="1">
    <location>
        <begin position="1"/>
        <end position="18"/>
    </location>
</feature>
<evidence type="ECO:0000313" key="5">
    <source>
        <dbReference type="Proteomes" id="UP000553888"/>
    </source>
</evidence>
<name>A0A852YE63_9MICO</name>
<evidence type="ECO:0000313" key="4">
    <source>
        <dbReference type="EMBL" id="NYG97408.1"/>
    </source>
</evidence>
<dbReference type="Proteomes" id="UP000553888">
    <property type="component" value="Unassembled WGS sequence"/>
</dbReference>
<dbReference type="PANTHER" id="PTHR36435:SF1">
    <property type="entry name" value="CAAX AMINO TERMINAL PROTEASE FAMILY PROTEIN"/>
    <property type="match status" value="1"/>
</dbReference>
<feature type="transmembrane region" description="Helical" evidence="2">
    <location>
        <begin position="181"/>
        <end position="200"/>
    </location>
</feature>